<evidence type="ECO:0000256" key="1">
    <source>
        <dbReference type="SAM" id="Coils"/>
    </source>
</evidence>
<accession>A0A1G8DW48</accession>
<dbReference type="EMBL" id="FNCZ01000003">
    <property type="protein sequence ID" value="SDH61791.1"/>
    <property type="molecule type" value="Genomic_DNA"/>
</dbReference>
<feature type="domain" description="DUF6377" evidence="3">
    <location>
        <begin position="257"/>
        <end position="511"/>
    </location>
</feature>
<evidence type="ECO:0000256" key="2">
    <source>
        <dbReference type="SAM" id="Phobius"/>
    </source>
</evidence>
<dbReference type="STRING" id="262004.SAMN04489796_103325"/>
<dbReference type="Pfam" id="PF19904">
    <property type="entry name" value="DUF6377"/>
    <property type="match status" value="1"/>
</dbReference>
<dbReference type="Proteomes" id="UP000199492">
    <property type="component" value="Unassembled WGS sequence"/>
</dbReference>
<dbReference type="InterPro" id="IPR011990">
    <property type="entry name" value="TPR-like_helical_dom_sf"/>
</dbReference>
<name>A0A1G8DW48_9FLAO</name>
<protein>
    <recommendedName>
        <fullName evidence="3">DUF6377 domain-containing protein</fullName>
    </recommendedName>
</protein>
<sequence>MHTLKFIFGFIAVLLLQHSLWSQNLDSLTKVLETKMSNHNVYELEKEERIKNYLAQRHNTKDLKQQYDITNTIFQEYQFYSFNDALQHIEKNIELAETLNDDLLVNEAILKMGLLLVNTGRFKESIDALSEIDRNALPESLINDYFIAYEEGYSGLAYNTAVKRSQSNYSQLYTSYKDSLYARIQPNTEEALRIKEKEHRDSRNLDSAFTVNSQRLKMVEMGSRGFSLVTFERSLLYQLNNQITKQKEYLMLSAISDIQAAVKDNASMGTLAKLLFIEGDIDRAHQYINFSYDDAEFYNSQLRFVDIANNMPLITKAYEQKSTKQKNKLQKSLIFISILATFLLVAVYLIFKQVKKVSIARNNLKTANEQLKVFNEKLNTSNEDLKRLYSELSEVDKVKEHYIGSFLNLYSEYIDKLDVYRKLVRKYVNANQMTALLKLSKSKQFIDEELEIFNRNFDSSFLHIYPNFLNDINQLLKPEHQIDLKNQSELNTELRILALIKLGINNSSRIAKILRYSVNTIYNYRAAINKSAIDKENFEEMIKSV</sequence>
<proteinExistence type="predicted"/>
<evidence type="ECO:0000313" key="5">
    <source>
        <dbReference type="Proteomes" id="UP000199492"/>
    </source>
</evidence>
<dbReference type="InterPro" id="IPR045957">
    <property type="entry name" value="DUF6377"/>
</dbReference>
<keyword evidence="2" id="KW-0812">Transmembrane</keyword>
<feature type="transmembrane region" description="Helical" evidence="2">
    <location>
        <begin position="332"/>
        <end position="351"/>
    </location>
</feature>
<keyword evidence="1" id="KW-0175">Coiled coil</keyword>
<organism evidence="4 5">
    <name type="scientific">Winogradskyella thalassocola</name>
    <dbReference type="NCBI Taxonomy" id="262004"/>
    <lineage>
        <taxon>Bacteria</taxon>
        <taxon>Pseudomonadati</taxon>
        <taxon>Bacteroidota</taxon>
        <taxon>Flavobacteriia</taxon>
        <taxon>Flavobacteriales</taxon>
        <taxon>Flavobacteriaceae</taxon>
        <taxon>Winogradskyella</taxon>
    </lineage>
</organism>
<gene>
    <name evidence="4" type="ORF">SAMN04489796_103325</name>
</gene>
<feature type="coiled-coil region" evidence="1">
    <location>
        <begin position="357"/>
        <end position="395"/>
    </location>
</feature>
<keyword evidence="5" id="KW-1185">Reference proteome</keyword>
<evidence type="ECO:0000259" key="3">
    <source>
        <dbReference type="Pfam" id="PF19904"/>
    </source>
</evidence>
<evidence type="ECO:0000313" key="4">
    <source>
        <dbReference type="EMBL" id="SDH61791.1"/>
    </source>
</evidence>
<keyword evidence="2" id="KW-0472">Membrane</keyword>
<dbReference type="SUPFAM" id="SSF48452">
    <property type="entry name" value="TPR-like"/>
    <property type="match status" value="1"/>
</dbReference>
<keyword evidence="2" id="KW-1133">Transmembrane helix</keyword>
<dbReference type="AlphaFoldDB" id="A0A1G8DW48"/>
<reference evidence="5" key="1">
    <citation type="submission" date="2016-10" db="EMBL/GenBank/DDBJ databases">
        <authorList>
            <person name="Varghese N."/>
            <person name="Submissions S."/>
        </authorList>
    </citation>
    <scope>NUCLEOTIDE SEQUENCE [LARGE SCALE GENOMIC DNA]</scope>
    <source>
        <strain evidence="5">DSM 15363</strain>
    </source>
</reference>